<dbReference type="SUPFAM" id="SSF55961">
    <property type="entry name" value="Bet v1-like"/>
    <property type="match status" value="1"/>
</dbReference>
<evidence type="ECO:0000259" key="6">
    <source>
        <dbReference type="PROSITE" id="PS50178"/>
    </source>
</evidence>
<gene>
    <name evidence="8" type="primary">Aste57867_910</name>
    <name evidence="7" type="ORF">As57867_000909</name>
    <name evidence="8" type="ORF">ASTE57867_910</name>
</gene>
<feature type="region of interest" description="Disordered" evidence="5">
    <location>
        <begin position="392"/>
        <end position="429"/>
    </location>
</feature>
<evidence type="ECO:0000313" key="7">
    <source>
        <dbReference type="EMBL" id="KAF0719616.1"/>
    </source>
</evidence>
<dbReference type="InterPro" id="IPR023393">
    <property type="entry name" value="START-like_dom_sf"/>
</dbReference>
<dbReference type="AlphaFoldDB" id="A0A485K529"/>
<feature type="compositionally biased region" description="Basic and acidic residues" evidence="5">
    <location>
        <begin position="416"/>
        <end position="425"/>
    </location>
</feature>
<keyword evidence="1" id="KW-0479">Metal-binding</keyword>
<evidence type="ECO:0000256" key="4">
    <source>
        <dbReference type="PROSITE-ProRule" id="PRU00091"/>
    </source>
</evidence>
<organism evidence="8 9">
    <name type="scientific">Aphanomyces stellatus</name>
    <dbReference type="NCBI Taxonomy" id="120398"/>
    <lineage>
        <taxon>Eukaryota</taxon>
        <taxon>Sar</taxon>
        <taxon>Stramenopiles</taxon>
        <taxon>Oomycota</taxon>
        <taxon>Saprolegniomycetes</taxon>
        <taxon>Saprolegniales</taxon>
        <taxon>Verrucalvaceae</taxon>
        <taxon>Aphanomyces</taxon>
    </lineage>
</organism>
<dbReference type="PANTHER" id="PTHR13510">
    <property type="entry name" value="FYVE-FINGER-CONTAINING RAB5 EFFECTOR PROTEIN RABENOSYN-5-RELATED"/>
    <property type="match status" value="1"/>
</dbReference>
<accession>A0A485K529</accession>
<name>A0A485K529_9STRA</name>
<dbReference type="GO" id="GO:0008270">
    <property type="term" value="F:zinc ion binding"/>
    <property type="evidence" value="ECO:0007669"/>
    <property type="project" value="UniProtKB-KW"/>
</dbReference>
<sequence length="441" mass="49103">MKRVALPASFFRCPPLSPHETDAYERQALACATDVIDLALSVKDPQDWFPFWHQSDLRILRGPNVGAACTFVAETTVCGTIDEVAVLFETDTTDHAKAYVARVGRDLDDAVSLYSWMTASSDKMRLTWMAVKPPVQKLLSTRDCSLLECHRIFNHHDGRRGWVRAMRSVDVPGCPDLKPSLGLVRMDVLAAGHVAVQADRGCVRLLYVVQVDTKINAGDWAVELMMQRRGRSLLDIDRFLREDRLSRMPFVPLDCLQPKHTATTCHLCAHPFGFTWRKLTKQAKTHCVKCGFVHCTNCVRLWHVKDTQDGPRTSIWACSTCAMGGAERLPTAAKPLTTIESELPQTIALGLHRFDDSAGSPREPSSLFSILDEDVENQSQFTASFSTALRATPSSVEAPWQQMAQDDEGRVPMAERSGDEARDWSYELGNGAKRVDATTLA</sequence>
<evidence type="ECO:0000256" key="1">
    <source>
        <dbReference type="ARBA" id="ARBA00022723"/>
    </source>
</evidence>
<dbReference type="OrthoDB" id="5403181at2759"/>
<dbReference type="Gene3D" id="3.30.530.20">
    <property type="match status" value="1"/>
</dbReference>
<dbReference type="EMBL" id="VJMH01000058">
    <property type="protein sequence ID" value="KAF0719616.1"/>
    <property type="molecule type" value="Genomic_DNA"/>
</dbReference>
<evidence type="ECO:0000256" key="5">
    <source>
        <dbReference type="SAM" id="MobiDB-lite"/>
    </source>
</evidence>
<proteinExistence type="predicted"/>
<keyword evidence="2 4" id="KW-0863">Zinc-finger</keyword>
<dbReference type="InterPro" id="IPR013083">
    <property type="entry name" value="Znf_RING/FYVE/PHD"/>
</dbReference>
<dbReference type="PROSITE" id="PS50178">
    <property type="entry name" value="ZF_FYVE"/>
    <property type="match status" value="1"/>
</dbReference>
<dbReference type="EMBL" id="CAADRA010000058">
    <property type="protein sequence ID" value="VFT78134.1"/>
    <property type="molecule type" value="Genomic_DNA"/>
</dbReference>
<dbReference type="Gene3D" id="3.30.40.10">
    <property type="entry name" value="Zinc/RING finger domain, C3HC4 (zinc finger)"/>
    <property type="match status" value="1"/>
</dbReference>
<protein>
    <submittedName>
        <fullName evidence="8">Aste57867_910 protein</fullName>
    </submittedName>
</protein>
<keyword evidence="3" id="KW-0862">Zinc</keyword>
<dbReference type="PANTHER" id="PTHR13510:SF44">
    <property type="entry name" value="RABENOSYN-5"/>
    <property type="match status" value="1"/>
</dbReference>
<keyword evidence="9" id="KW-1185">Reference proteome</keyword>
<dbReference type="InterPro" id="IPR011011">
    <property type="entry name" value="Znf_FYVE_PHD"/>
</dbReference>
<evidence type="ECO:0000313" key="9">
    <source>
        <dbReference type="Proteomes" id="UP000332933"/>
    </source>
</evidence>
<dbReference type="InterPro" id="IPR052727">
    <property type="entry name" value="Rab4/Rab5_effector"/>
</dbReference>
<dbReference type="Proteomes" id="UP000332933">
    <property type="component" value="Unassembled WGS sequence"/>
</dbReference>
<reference evidence="8 9" key="1">
    <citation type="submission" date="2019-03" db="EMBL/GenBank/DDBJ databases">
        <authorList>
            <person name="Gaulin E."/>
            <person name="Dumas B."/>
        </authorList>
    </citation>
    <scope>NUCLEOTIDE SEQUENCE [LARGE SCALE GENOMIC DNA]</scope>
    <source>
        <strain evidence="8">CBS 568.67</strain>
    </source>
</reference>
<dbReference type="InterPro" id="IPR017455">
    <property type="entry name" value="Znf_FYVE-rel"/>
</dbReference>
<feature type="domain" description="FYVE-type" evidence="6">
    <location>
        <begin position="259"/>
        <end position="321"/>
    </location>
</feature>
<evidence type="ECO:0000313" key="8">
    <source>
        <dbReference type="EMBL" id="VFT78134.1"/>
    </source>
</evidence>
<evidence type="ECO:0000256" key="3">
    <source>
        <dbReference type="ARBA" id="ARBA00022833"/>
    </source>
</evidence>
<evidence type="ECO:0000256" key="2">
    <source>
        <dbReference type="ARBA" id="ARBA00022771"/>
    </source>
</evidence>
<reference evidence="7" key="2">
    <citation type="submission" date="2019-06" db="EMBL/GenBank/DDBJ databases">
        <title>Genomics analysis of Aphanomyces spp. identifies a new class of oomycete effector associated with host adaptation.</title>
        <authorList>
            <person name="Gaulin E."/>
        </authorList>
    </citation>
    <scope>NUCLEOTIDE SEQUENCE</scope>
    <source>
        <strain evidence="7">CBS 578.67</strain>
    </source>
</reference>
<dbReference type="SUPFAM" id="SSF57903">
    <property type="entry name" value="FYVE/PHD zinc finger"/>
    <property type="match status" value="1"/>
</dbReference>
<dbReference type="CDD" id="cd00065">
    <property type="entry name" value="FYVE_like_SF"/>
    <property type="match status" value="1"/>
</dbReference>